<feature type="transmembrane region" description="Helical" evidence="7">
    <location>
        <begin position="73"/>
        <end position="102"/>
    </location>
</feature>
<keyword evidence="9" id="KW-1185">Reference proteome</keyword>
<evidence type="ECO:0000256" key="1">
    <source>
        <dbReference type="ARBA" id="ARBA00004651"/>
    </source>
</evidence>
<dbReference type="Pfam" id="PF01891">
    <property type="entry name" value="CbiM"/>
    <property type="match status" value="1"/>
</dbReference>
<feature type="transmembrane region" description="Helical" evidence="7">
    <location>
        <begin position="43"/>
        <end position="61"/>
    </location>
</feature>
<dbReference type="OrthoDB" id="5297929at2"/>
<feature type="transmembrane region" description="Helical" evidence="7">
    <location>
        <begin position="182"/>
        <end position="207"/>
    </location>
</feature>
<evidence type="ECO:0000256" key="7">
    <source>
        <dbReference type="SAM" id="Phobius"/>
    </source>
</evidence>
<comment type="caution">
    <text evidence="8">The sequence shown here is derived from an EMBL/GenBank/DDBJ whole genome shotgun (WGS) entry which is preliminary data.</text>
</comment>
<organism evidence="8 9">
    <name type="scientific">Sediminicurvatus halobius</name>
    <dbReference type="NCBI Taxonomy" id="2182432"/>
    <lineage>
        <taxon>Bacteria</taxon>
        <taxon>Pseudomonadati</taxon>
        <taxon>Pseudomonadota</taxon>
        <taxon>Gammaproteobacteria</taxon>
        <taxon>Chromatiales</taxon>
        <taxon>Ectothiorhodospiraceae</taxon>
        <taxon>Sediminicurvatus</taxon>
    </lineage>
</organism>
<dbReference type="GO" id="GO:0005886">
    <property type="term" value="C:plasma membrane"/>
    <property type="evidence" value="ECO:0007669"/>
    <property type="project" value="UniProtKB-SubCell"/>
</dbReference>
<dbReference type="InterPro" id="IPR002751">
    <property type="entry name" value="CbiM/NikMN"/>
</dbReference>
<gene>
    <name evidence="8" type="ORF">DEM34_10570</name>
</gene>
<evidence type="ECO:0000256" key="3">
    <source>
        <dbReference type="ARBA" id="ARBA00022475"/>
    </source>
</evidence>
<keyword evidence="3" id="KW-1003">Cell membrane</keyword>
<evidence type="ECO:0000256" key="6">
    <source>
        <dbReference type="ARBA" id="ARBA00023136"/>
    </source>
</evidence>
<comment type="subcellular location">
    <subcellularLocation>
        <location evidence="1">Cell membrane</location>
        <topology evidence="1">Multi-pass membrane protein</topology>
    </subcellularLocation>
</comment>
<dbReference type="GO" id="GO:0000041">
    <property type="term" value="P:transition metal ion transport"/>
    <property type="evidence" value="ECO:0007669"/>
    <property type="project" value="InterPro"/>
</dbReference>
<keyword evidence="4 7" id="KW-0812">Transmembrane</keyword>
<dbReference type="Proteomes" id="UP000245474">
    <property type="component" value="Unassembled WGS sequence"/>
</dbReference>
<sequence length="224" mass="23439">MCVLNLPAEALPLWLLLAAAAAWCGLLLRALVAAPWRLLQANGLVSVYAAAIALSALLWSMQVGVREGLTLHLLGTATLVLMFGPALALVAGGAVLVLLAGAGIQAPLAFGVHGLLLVALPVTVASRLHGLLRRRLPAHPFIYFLGSGFLGGMLALGSVVLASALLILALGLQPPATVRADYLALMPLLLFPEGFINGAVITALAVFRPEWVRSFDDRAYLDDE</sequence>
<dbReference type="RefSeq" id="WP_109678785.1">
    <property type="nucleotide sequence ID" value="NZ_CP086615.1"/>
</dbReference>
<evidence type="ECO:0000313" key="8">
    <source>
        <dbReference type="EMBL" id="PWG62806.1"/>
    </source>
</evidence>
<evidence type="ECO:0000313" key="9">
    <source>
        <dbReference type="Proteomes" id="UP000245474"/>
    </source>
</evidence>
<feature type="transmembrane region" description="Helical" evidence="7">
    <location>
        <begin position="108"/>
        <end position="129"/>
    </location>
</feature>
<proteinExistence type="predicted"/>
<dbReference type="Gene3D" id="1.10.1760.20">
    <property type="match status" value="1"/>
</dbReference>
<accession>A0A2U2N0U5</accession>
<keyword evidence="2" id="KW-0813">Transport</keyword>
<reference evidence="8 9" key="1">
    <citation type="submission" date="2018-05" db="EMBL/GenBank/DDBJ databases">
        <title>Spiribacter halobius sp. nov., a moderately halophilic bacterium isolated from marine solar saltern.</title>
        <authorList>
            <person name="Zheng W.-S."/>
            <person name="Lu D.-C."/>
            <person name="Du Z.-J."/>
        </authorList>
    </citation>
    <scope>NUCLEOTIDE SEQUENCE [LARGE SCALE GENOMIC DNA]</scope>
    <source>
        <strain evidence="8 9">E85</strain>
    </source>
</reference>
<feature type="transmembrane region" description="Helical" evidence="7">
    <location>
        <begin position="141"/>
        <end position="170"/>
    </location>
</feature>
<name>A0A2U2N0U5_9GAMM</name>
<evidence type="ECO:0000256" key="2">
    <source>
        <dbReference type="ARBA" id="ARBA00022448"/>
    </source>
</evidence>
<keyword evidence="6 7" id="KW-0472">Membrane</keyword>
<keyword evidence="5 7" id="KW-1133">Transmembrane helix</keyword>
<protein>
    <submittedName>
        <fullName evidence="8">Uncharacterized protein</fullName>
    </submittedName>
</protein>
<dbReference type="EMBL" id="QFFI01000015">
    <property type="protein sequence ID" value="PWG62806.1"/>
    <property type="molecule type" value="Genomic_DNA"/>
</dbReference>
<evidence type="ECO:0000256" key="5">
    <source>
        <dbReference type="ARBA" id="ARBA00022989"/>
    </source>
</evidence>
<evidence type="ECO:0000256" key="4">
    <source>
        <dbReference type="ARBA" id="ARBA00022692"/>
    </source>
</evidence>
<dbReference type="AlphaFoldDB" id="A0A2U2N0U5"/>